<accession>A0ABM1Z821</accession>
<dbReference type="InterPro" id="IPR036236">
    <property type="entry name" value="Znf_C2H2_sf"/>
</dbReference>
<dbReference type="PROSITE" id="PS00028">
    <property type="entry name" value="ZINC_FINGER_C2H2_1"/>
    <property type="match status" value="4"/>
</dbReference>
<keyword evidence="9" id="KW-1185">Reference proteome</keyword>
<reference evidence="9" key="1">
    <citation type="journal article" date="2015" name="Proc. Natl. Acad. Sci. U.S.A.">
        <title>Genome sequence of the Asian Tiger mosquito, Aedes albopictus, reveals insights into its biology, genetics, and evolution.</title>
        <authorList>
            <person name="Chen X.G."/>
            <person name="Jiang X."/>
            <person name="Gu J."/>
            <person name="Xu M."/>
            <person name="Wu Y."/>
            <person name="Deng Y."/>
            <person name="Zhang C."/>
            <person name="Bonizzoni M."/>
            <person name="Dermauw W."/>
            <person name="Vontas J."/>
            <person name="Armbruster P."/>
            <person name="Huang X."/>
            <person name="Yang Y."/>
            <person name="Zhang H."/>
            <person name="He W."/>
            <person name="Peng H."/>
            <person name="Liu Y."/>
            <person name="Wu K."/>
            <person name="Chen J."/>
            <person name="Lirakis M."/>
            <person name="Topalis P."/>
            <person name="Van Leeuwen T."/>
            <person name="Hall A.B."/>
            <person name="Jiang X."/>
            <person name="Thorpe C."/>
            <person name="Mueller R.L."/>
            <person name="Sun C."/>
            <person name="Waterhouse R.M."/>
            <person name="Yan G."/>
            <person name="Tu Z.J."/>
            <person name="Fang X."/>
            <person name="James A.A."/>
        </authorList>
    </citation>
    <scope>NUCLEOTIDE SEQUENCE [LARGE SCALE GENOMIC DNA]</scope>
    <source>
        <strain evidence="9">Foshan</strain>
    </source>
</reference>
<dbReference type="EnsemblMetazoa" id="AALFPA23_015946.R23227">
    <property type="protein sequence ID" value="AALFPA23_015946.P23227"/>
    <property type="gene ID" value="AALFPA23_015946"/>
</dbReference>
<dbReference type="InterPro" id="IPR013087">
    <property type="entry name" value="Znf_C2H2_type"/>
</dbReference>
<sequence length="384" mass="43933">MSQAICGVCRMRIVEFQHFRMRCQEVQGILKSTIKRNDDRSLQSEMQSSVAKLECPSESALATNEDVEKDAGVGPVGIHDIIVLEAVKIEPLDDCEETSEILLNKKVIESNYNDENQAFEPNSERTLSAFAQSAQTKNDSDNTTSHRCSLCHKVYQTEQKLGFHLKSAHGSKDHKCPICGVRFPRLKNLRKHQCTEKHLNSLKSTCSKTYTLREKIQKRSKTDHTELQTTDCVSKSDRTKESKLHKTQAHKDSPELEKKTSAKNDTDQRSTITSSDYTCTTCDRSFQRKDQLKNHLRSHQEYVVEDLSIDMEAIRLSLLSRLSIQLPGLDGIAQTAEETVHQCKICWKQLKSHQRLNSHMKNHQPKQHMCKHCGFSCSRRYSLQ</sequence>
<feature type="domain" description="C2H2-type" evidence="7">
    <location>
        <begin position="341"/>
        <end position="368"/>
    </location>
</feature>
<evidence type="ECO:0000313" key="8">
    <source>
        <dbReference type="EnsemblMetazoa" id="AALFPA23_015946.P23227"/>
    </source>
</evidence>
<evidence type="ECO:0000313" key="9">
    <source>
        <dbReference type="Proteomes" id="UP000069940"/>
    </source>
</evidence>
<keyword evidence="2" id="KW-0677">Repeat</keyword>
<keyword evidence="3 5" id="KW-0863">Zinc-finger</keyword>
<name>A0ABM1Z821_AEDAL</name>
<dbReference type="PANTHER" id="PTHR24379:SF121">
    <property type="entry name" value="C2H2-TYPE DOMAIN-CONTAINING PROTEIN"/>
    <property type="match status" value="1"/>
</dbReference>
<dbReference type="PANTHER" id="PTHR24379">
    <property type="entry name" value="KRAB AND ZINC FINGER DOMAIN-CONTAINING"/>
    <property type="match status" value="1"/>
</dbReference>
<evidence type="ECO:0000256" key="5">
    <source>
        <dbReference type="PROSITE-ProRule" id="PRU00042"/>
    </source>
</evidence>
<evidence type="ECO:0000259" key="7">
    <source>
        <dbReference type="PROSITE" id="PS50157"/>
    </source>
</evidence>
<evidence type="ECO:0000256" key="1">
    <source>
        <dbReference type="ARBA" id="ARBA00022723"/>
    </source>
</evidence>
<dbReference type="Pfam" id="PF00096">
    <property type="entry name" value="zf-C2H2"/>
    <property type="match status" value="1"/>
</dbReference>
<feature type="domain" description="C2H2-type" evidence="7">
    <location>
        <begin position="174"/>
        <end position="203"/>
    </location>
</feature>
<evidence type="ECO:0000256" key="3">
    <source>
        <dbReference type="ARBA" id="ARBA00022771"/>
    </source>
</evidence>
<dbReference type="GeneID" id="115265191"/>
<dbReference type="SMART" id="SM00355">
    <property type="entry name" value="ZnF_C2H2"/>
    <property type="match status" value="4"/>
</dbReference>
<dbReference type="RefSeq" id="XP_062705486.1">
    <property type="nucleotide sequence ID" value="XM_062849502.1"/>
</dbReference>
<evidence type="ECO:0000256" key="4">
    <source>
        <dbReference type="ARBA" id="ARBA00022833"/>
    </source>
</evidence>
<dbReference type="Pfam" id="PF13912">
    <property type="entry name" value="zf-C2H2_6"/>
    <property type="match status" value="3"/>
</dbReference>
<protein>
    <recommendedName>
        <fullName evidence="7">C2H2-type domain-containing protein</fullName>
    </recommendedName>
</protein>
<keyword evidence="1" id="KW-0479">Metal-binding</keyword>
<dbReference type="Gene3D" id="3.30.160.60">
    <property type="entry name" value="Classic Zinc Finger"/>
    <property type="match status" value="3"/>
</dbReference>
<dbReference type="SUPFAM" id="SSF57667">
    <property type="entry name" value="beta-beta-alpha zinc fingers"/>
    <property type="match status" value="2"/>
</dbReference>
<dbReference type="PROSITE" id="PS50157">
    <property type="entry name" value="ZINC_FINGER_C2H2_2"/>
    <property type="match status" value="4"/>
</dbReference>
<keyword evidence="4" id="KW-0862">Zinc</keyword>
<feature type="domain" description="C2H2-type" evidence="7">
    <location>
        <begin position="277"/>
        <end position="299"/>
    </location>
</feature>
<feature type="region of interest" description="Disordered" evidence="6">
    <location>
        <begin position="217"/>
        <end position="271"/>
    </location>
</feature>
<feature type="domain" description="C2H2-type" evidence="7">
    <location>
        <begin position="146"/>
        <end position="174"/>
    </location>
</feature>
<evidence type="ECO:0000256" key="6">
    <source>
        <dbReference type="SAM" id="MobiDB-lite"/>
    </source>
</evidence>
<reference evidence="8" key="2">
    <citation type="submission" date="2025-05" db="UniProtKB">
        <authorList>
            <consortium name="EnsemblMetazoa"/>
        </authorList>
    </citation>
    <scope>IDENTIFICATION</scope>
    <source>
        <strain evidence="8">Foshan</strain>
    </source>
</reference>
<organism evidence="8 9">
    <name type="scientific">Aedes albopictus</name>
    <name type="common">Asian tiger mosquito</name>
    <name type="synonym">Stegomyia albopicta</name>
    <dbReference type="NCBI Taxonomy" id="7160"/>
    <lineage>
        <taxon>Eukaryota</taxon>
        <taxon>Metazoa</taxon>
        <taxon>Ecdysozoa</taxon>
        <taxon>Arthropoda</taxon>
        <taxon>Hexapoda</taxon>
        <taxon>Insecta</taxon>
        <taxon>Pterygota</taxon>
        <taxon>Neoptera</taxon>
        <taxon>Endopterygota</taxon>
        <taxon>Diptera</taxon>
        <taxon>Nematocera</taxon>
        <taxon>Culicoidea</taxon>
        <taxon>Culicidae</taxon>
        <taxon>Culicinae</taxon>
        <taxon>Aedini</taxon>
        <taxon>Aedes</taxon>
        <taxon>Stegomyia</taxon>
    </lineage>
</organism>
<feature type="compositionally biased region" description="Basic and acidic residues" evidence="6">
    <location>
        <begin position="234"/>
        <end position="268"/>
    </location>
</feature>
<evidence type="ECO:0000256" key="2">
    <source>
        <dbReference type="ARBA" id="ARBA00022737"/>
    </source>
</evidence>
<dbReference type="Proteomes" id="UP000069940">
    <property type="component" value="Unassembled WGS sequence"/>
</dbReference>
<feature type="compositionally biased region" description="Basic and acidic residues" evidence="6">
    <location>
        <begin position="217"/>
        <end position="226"/>
    </location>
</feature>
<proteinExistence type="predicted"/>